<comment type="caution">
    <text evidence="2">The sequence shown here is derived from an EMBL/GenBank/DDBJ whole genome shotgun (WGS) entry which is preliminary data.</text>
</comment>
<dbReference type="AlphaFoldDB" id="A0A9D5JTW6"/>
<sequence>MCRRMMALVFAVVMLFAASNGFAEDVRITVCALQDISTQTALDLLHESDFEERTGITVEANLLEFAPMVQAHKMDFMSGAGKYDLVAIDQPSLGLYVSSGWVEPLDAYVEDDSLPSIDRDDLIPALLGPCGIWEDSLYAIPMGSYGNLFGYRTDLFQEAGLVDDEGNPKAPATFEEFYEYAKKLNNPPDVYGTALYAHKGEYLSYDIGSYLWSWGAGFINGSDVHLEDWPEYHVAWDTPQGLEALKFYVNLYKEGLVPKDCLNYDHTRFTEAFQVGKVAMGLMIGEAVGEPMENPAKSKVAGLMDYAPMPGKTHADGTVSPPIPHIGAHSLAVNQDSAHKKEAFMVLAYLTGKDIAVEYILRGGKPFRFSHFFEAAYEKYPHMTATRANMPTGKCRPNIPEYPAVSEIFSTALHTVLSGEGDVEEVMKAAATRANNQVLKPSYPEYYK</sequence>
<dbReference type="SUPFAM" id="SSF53850">
    <property type="entry name" value="Periplasmic binding protein-like II"/>
    <property type="match status" value="1"/>
</dbReference>
<keyword evidence="1" id="KW-0732">Signal</keyword>
<dbReference type="InterPro" id="IPR050490">
    <property type="entry name" value="Bact_solute-bd_prot1"/>
</dbReference>
<name>A0A9D5JTW6_9BACT</name>
<evidence type="ECO:0000256" key="1">
    <source>
        <dbReference type="SAM" id="SignalP"/>
    </source>
</evidence>
<proteinExistence type="predicted"/>
<dbReference type="Gene3D" id="3.40.190.10">
    <property type="entry name" value="Periplasmic binding protein-like II"/>
    <property type="match status" value="2"/>
</dbReference>
<reference evidence="2" key="1">
    <citation type="submission" date="2019-11" db="EMBL/GenBank/DDBJ databases">
        <title>Microbial mats filling the niche in hypersaline microbial mats.</title>
        <authorList>
            <person name="Wong H.L."/>
            <person name="Macleod F.I."/>
            <person name="White R.A. III"/>
            <person name="Burns B.P."/>
        </authorList>
    </citation>
    <scope>NUCLEOTIDE SEQUENCE</scope>
    <source>
        <strain evidence="2">Rbin_158</strain>
    </source>
</reference>
<dbReference type="InterPro" id="IPR006059">
    <property type="entry name" value="SBP"/>
</dbReference>
<gene>
    <name evidence="2" type="ORF">GF339_03340</name>
</gene>
<evidence type="ECO:0000313" key="2">
    <source>
        <dbReference type="EMBL" id="MBD3323591.1"/>
    </source>
</evidence>
<dbReference type="Proteomes" id="UP000649604">
    <property type="component" value="Unassembled WGS sequence"/>
</dbReference>
<accession>A0A9D5JTW6</accession>
<dbReference type="PANTHER" id="PTHR43649">
    <property type="entry name" value="ARABINOSE-BINDING PROTEIN-RELATED"/>
    <property type="match status" value="1"/>
</dbReference>
<dbReference type="PANTHER" id="PTHR43649:SF12">
    <property type="entry name" value="DIACETYLCHITOBIOSE BINDING PROTEIN DASA"/>
    <property type="match status" value="1"/>
</dbReference>
<organism evidence="2 3">
    <name type="scientific">candidate division KSB3 bacterium</name>
    <dbReference type="NCBI Taxonomy" id="2044937"/>
    <lineage>
        <taxon>Bacteria</taxon>
        <taxon>candidate division KSB3</taxon>
    </lineage>
</organism>
<dbReference type="EMBL" id="WJJP01000102">
    <property type="protein sequence ID" value="MBD3323591.1"/>
    <property type="molecule type" value="Genomic_DNA"/>
</dbReference>
<evidence type="ECO:0000313" key="3">
    <source>
        <dbReference type="Proteomes" id="UP000649604"/>
    </source>
</evidence>
<dbReference type="CDD" id="cd13585">
    <property type="entry name" value="PBP2_TMBP_like"/>
    <property type="match status" value="1"/>
</dbReference>
<dbReference type="Pfam" id="PF01547">
    <property type="entry name" value="SBP_bac_1"/>
    <property type="match status" value="1"/>
</dbReference>
<feature type="chain" id="PRO_5038898738" evidence="1">
    <location>
        <begin position="24"/>
        <end position="448"/>
    </location>
</feature>
<protein>
    <submittedName>
        <fullName evidence="2">Extracellular solute-binding protein</fullName>
    </submittedName>
</protein>
<feature type="signal peptide" evidence="1">
    <location>
        <begin position="1"/>
        <end position="23"/>
    </location>
</feature>